<evidence type="ECO:0000256" key="1">
    <source>
        <dbReference type="ARBA" id="ARBA00022723"/>
    </source>
</evidence>
<keyword evidence="9" id="KW-1185">Reference proteome</keyword>
<gene>
    <name evidence="8" type="ORF">PPRIM_AZ9-3.1.T0230064</name>
</gene>
<feature type="zinc finger region" description="C3H1-type" evidence="5">
    <location>
        <begin position="143"/>
        <end position="171"/>
    </location>
</feature>
<evidence type="ECO:0000256" key="6">
    <source>
        <dbReference type="SAM" id="MobiDB-lite"/>
    </source>
</evidence>
<dbReference type="Proteomes" id="UP000688137">
    <property type="component" value="Unassembled WGS sequence"/>
</dbReference>
<comment type="caution">
    <text evidence="8">The sequence shown here is derived from an EMBL/GenBank/DDBJ whole genome shotgun (WGS) entry which is preliminary data.</text>
</comment>
<evidence type="ECO:0000259" key="7">
    <source>
        <dbReference type="PROSITE" id="PS50103"/>
    </source>
</evidence>
<dbReference type="InterPro" id="IPR045877">
    <property type="entry name" value="ZFP36-like"/>
</dbReference>
<evidence type="ECO:0000256" key="5">
    <source>
        <dbReference type="PROSITE-ProRule" id="PRU00723"/>
    </source>
</evidence>
<dbReference type="PANTHER" id="PTHR12547">
    <property type="entry name" value="CCCH ZINC FINGER/TIS11-RELATED"/>
    <property type="match status" value="1"/>
</dbReference>
<dbReference type="FunFam" id="4.10.1000.10:FF:000001">
    <property type="entry name" value="zinc finger CCCH domain-containing protein 15-like"/>
    <property type="match status" value="1"/>
</dbReference>
<reference evidence="8" key="1">
    <citation type="submission" date="2021-01" db="EMBL/GenBank/DDBJ databases">
        <authorList>
            <consortium name="Genoscope - CEA"/>
            <person name="William W."/>
        </authorList>
    </citation>
    <scope>NUCLEOTIDE SEQUENCE</scope>
</reference>
<keyword evidence="4 5" id="KW-0862">Zinc</keyword>
<dbReference type="AlphaFoldDB" id="A0A8S1KI97"/>
<evidence type="ECO:0000256" key="4">
    <source>
        <dbReference type="ARBA" id="ARBA00022833"/>
    </source>
</evidence>
<keyword evidence="3 5" id="KW-0863">Zinc-finger</keyword>
<dbReference type="GO" id="GO:0008270">
    <property type="term" value="F:zinc ion binding"/>
    <property type="evidence" value="ECO:0007669"/>
    <property type="project" value="UniProtKB-KW"/>
</dbReference>
<feature type="region of interest" description="Disordered" evidence="6">
    <location>
        <begin position="1"/>
        <end position="25"/>
    </location>
</feature>
<organism evidence="8 9">
    <name type="scientific">Paramecium primaurelia</name>
    <dbReference type="NCBI Taxonomy" id="5886"/>
    <lineage>
        <taxon>Eukaryota</taxon>
        <taxon>Sar</taxon>
        <taxon>Alveolata</taxon>
        <taxon>Ciliophora</taxon>
        <taxon>Intramacronucleata</taxon>
        <taxon>Oligohymenophorea</taxon>
        <taxon>Peniculida</taxon>
        <taxon>Parameciidae</taxon>
        <taxon>Paramecium</taxon>
    </lineage>
</organism>
<dbReference type="OMA" id="CKSQTVF"/>
<feature type="compositionally biased region" description="Polar residues" evidence="6">
    <location>
        <begin position="12"/>
        <end position="23"/>
    </location>
</feature>
<proteinExistence type="predicted"/>
<evidence type="ECO:0000313" key="9">
    <source>
        <dbReference type="Proteomes" id="UP000688137"/>
    </source>
</evidence>
<protein>
    <recommendedName>
        <fullName evidence="7">C3H1-type domain-containing protein</fullName>
    </recommendedName>
</protein>
<evidence type="ECO:0000256" key="2">
    <source>
        <dbReference type="ARBA" id="ARBA00022737"/>
    </source>
</evidence>
<dbReference type="SMART" id="SM00356">
    <property type="entry name" value="ZnF_C3H1"/>
    <property type="match status" value="2"/>
</dbReference>
<sequence length="234" mass="27448">MSDVHKIRTYKQRTSVQNKSQKINSERRSLNTDLNNYIPSQPSWTQKCLKNAKRFSFNDQPDLDKRGSMSTVATLASMNTDFYVQDDDPIEEMTSSSDESQSNTKFKTEMCKNWSLLGKCNYSNKCQFAHGENEKISRQSNIKYKSKLCRSFHQEYVCFYGARCQFIHESRSIEQIKKDCKSQTVFYQPSNYQLRLKSFQSITSNWQQQIPLQECLIQWNKKLLIQINLSSSSE</sequence>
<dbReference type="InterPro" id="IPR000571">
    <property type="entry name" value="Znf_CCCH"/>
</dbReference>
<dbReference type="PANTHER" id="PTHR12547:SF18">
    <property type="entry name" value="PROTEIN TIS11"/>
    <property type="match status" value="1"/>
</dbReference>
<name>A0A8S1KI97_PARPR</name>
<feature type="domain" description="C3H1-type" evidence="7">
    <location>
        <begin position="143"/>
        <end position="171"/>
    </location>
</feature>
<dbReference type="EMBL" id="CAJJDM010000021">
    <property type="protein sequence ID" value="CAD8055210.1"/>
    <property type="molecule type" value="Genomic_DNA"/>
</dbReference>
<dbReference type="GO" id="GO:0003729">
    <property type="term" value="F:mRNA binding"/>
    <property type="evidence" value="ECO:0007669"/>
    <property type="project" value="InterPro"/>
</dbReference>
<feature type="zinc finger region" description="C3H1-type" evidence="5">
    <location>
        <begin position="105"/>
        <end position="133"/>
    </location>
</feature>
<dbReference type="Pfam" id="PF00642">
    <property type="entry name" value="zf-CCCH"/>
    <property type="match status" value="1"/>
</dbReference>
<accession>A0A8S1KI97</accession>
<feature type="domain" description="C3H1-type" evidence="7">
    <location>
        <begin position="105"/>
        <end position="133"/>
    </location>
</feature>
<evidence type="ECO:0000256" key="3">
    <source>
        <dbReference type="ARBA" id="ARBA00022771"/>
    </source>
</evidence>
<keyword evidence="1 5" id="KW-0479">Metal-binding</keyword>
<dbReference type="PROSITE" id="PS50103">
    <property type="entry name" value="ZF_C3H1"/>
    <property type="match status" value="2"/>
</dbReference>
<evidence type="ECO:0000313" key="8">
    <source>
        <dbReference type="EMBL" id="CAD8055210.1"/>
    </source>
</evidence>
<keyword evidence="2" id="KW-0677">Repeat</keyword>